<feature type="domain" description="Lantibiotic dehydratase N-terminal" evidence="1">
    <location>
        <begin position="45"/>
        <end position="679"/>
    </location>
</feature>
<reference evidence="3 4" key="1">
    <citation type="submission" date="2014-07" db="EMBL/GenBank/DDBJ databases">
        <title>Genome of Chryseobacterium soli DSM 19298.</title>
        <authorList>
            <person name="Stropko S.J."/>
            <person name="Pipes S.E."/>
            <person name="Newman J."/>
        </authorList>
    </citation>
    <scope>NUCLEOTIDE SEQUENCE [LARGE SCALE GENOMIC DNA]</scope>
    <source>
        <strain evidence="3 4">DSM 19298</strain>
    </source>
</reference>
<evidence type="ECO:0000313" key="4">
    <source>
        <dbReference type="Proteomes" id="UP000028705"/>
    </source>
</evidence>
<dbReference type="InterPro" id="IPR023809">
    <property type="entry name" value="Thiopep_bacteriocin_synth_dom"/>
</dbReference>
<evidence type="ECO:0000313" key="3">
    <source>
        <dbReference type="EMBL" id="KFF09868.1"/>
    </source>
</evidence>
<accession>A0A085ZZK4</accession>
<feature type="domain" description="Thiopeptide-type bacteriocin biosynthesis" evidence="2">
    <location>
        <begin position="740"/>
        <end position="987"/>
    </location>
</feature>
<dbReference type="Pfam" id="PF14028">
    <property type="entry name" value="Lant_dehydr_C"/>
    <property type="match status" value="1"/>
</dbReference>
<dbReference type="NCBIfam" id="TIGR03891">
    <property type="entry name" value="thiopep_ocin"/>
    <property type="match status" value="1"/>
</dbReference>
<dbReference type="RefSeq" id="WP_034715528.1">
    <property type="nucleotide sequence ID" value="NZ_JPRH01000016.1"/>
</dbReference>
<evidence type="ECO:0008006" key="5">
    <source>
        <dbReference type="Google" id="ProtNLM"/>
    </source>
</evidence>
<dbReference type="eggNOG" id="ENOG502Z81U">
    <property type="taxonomic scope" value="Bacteria"/>
</dbReference>
<protein>
    <recommendedName>
        <fullName evidence="5">Lantibiotic dehydratase</fullName>
    </recommendedName>
</protein>
<sequence length="995" mass="115892">MKKYDAYNKYVIRKPLFSYDILFNADKQTKNIEETVNELIHNDDFITSVYWSSPDVYQTIICYKENRLKADKIPKLIHTLKKYAIRASTRCTPYGTMAGVAIQDLKNPVHKNSVSRKARIDMEFLAAIKYHIENNPYIRYNLRYKANNTIAAIPGQFRYAEPIEKGEKWTDQLSSLERNEYLDTLSEISEPLRYEDIKKHFLSDFEEDEISDFLGELISMKFLVSELQLTLTSDNTRKIRNVLLRLQQEGVDEVVRYLDIFHAVDHCIAIIEDTPVGYLPLEEIEKIKNLAGEIGIHKKHLFHVDLKHDSESSFTLPDKTLRNINTSLSLLHKFGTANPVQKELDHFKKIFTLKYESREVPLTQVLDSEYGIGFPADPQIGNLQTSVLLEGIATGKDKENKSNETIHSNILLDLIEKNTEETLYLDKQNLGELDEEPINSQNFCVVGSPFGGDCFHLQNVGVSGANSILGRFGLLDEEIETLGREIHRKEEELSSDLIFADLIYIPEKRTGNIARRPMLSVYEIPLFADSGCTIDHQILLKDMMVSVDREEIVLRSKKLNKRIIPRLSNAHNFHKSENAAYRFLCSVQSQNQKNINLNIEYSKLRKRFFPRIAYKNIILHRACWILHEDDLHSIKKAASPITALREFFQQWKVTQYVVLVQGDNELFLDTTHESYLQLLLEEAKSSTMIQLAEWLQHADDGNYSQQIILPLENKGFNNETKTSQYTSSSVQRSFAPGSEWLYLKLYCSSSISDALLRYAIKPVLDQLAKDKIIQSSFFIRYTDPHHHLRIRLQLKNKQQYSEAIRQLHEMLDPYFQEESIWNIQADSYHREIERYGATYMEATEVMFGYDSQLILTLLEDEIFAVSEEIRLFSAVKNIDRWLSLFHFSLPQKLEFCQSVEDVFLKEFNPELRAHITSKYRILKDDLHSFVASSDFEKEFSERDRNISQLTLDKNNLSSYIHMSLNRWFPSEQRALELMTYSFAVKYYNRILNQSR</sequence>
<name>A0A085ZZK4_9FLAO</name>
<proteinExistence type="predicted"/>
<comment type="caution">
    <text evidence="3">The sequence shown here is derived from an EMBL/GenBank/DDBJ whole genome shotgun (WGS) entry which is preliminary data.</text>
</comment>
<gene>
    <name evidence="3" type="ORF">IW15_22150</name>
</gene>
<organism evidence="3 4">
    <name type="scientific">Chryseobacterium soli</name>
    <dbReference type="NCBI Taxonomy" id="445961"/>
    <lineage>
        <taxon>Bacteria</taxon>
        <taxon>Pseudomonadati</taxon>
        <taxon>Bacteroidota</taxon>
        <taxon>Flavobacteriia</taxon>
        <taxon>Flavobacteriales</taxon>
        <taxon>Weeksellaceae</taxon>
        <taxon>Chryseobacterium group</taxon>
        <taxon>Chryseobacterium</taxon>
    </lineage>
</organism>
<dbReference type="OrthoDB" id="1273722at2"/>
<dbReference type="Proteomes" id="UP000028705">
    <property type="component" value="Unassembled WGS sequence"/>
</dbReference>
<dbReference type="AlphaFoldDB" id="A0A085ZZK4"/>
<dbReference type="EMBL" id="JPRH01000016">
    <property type="protein sequence ID" value="KFF09868.1"/>
    <property type="molecule type" value="Genomic_DNA"/>
</dbReference>
<dbReference type="InterPro" id="IPR006827">
    <property type="entry name" value="Lant_deHydtase_N"/>
</dbReference>
<keyword evidence="4" id="KW-1185">Reference proteome</keyword>
<dbReference type="STRING" id="445961.IW15_22150"/>
<evidence type="ECO:0000259" key="2">
    <source>
        <dbReference type="Pfam" id="PF14028"/>
    </source>
</evidence>
<dbReference type="Pfam" id="PF04738">
    <property type="entry name" value="Lant_dehydr_N"/>
    <property type="match status" value="1"/>
</dbReference>
<evidence type="ECO:0000259" key="1">
    <source>
        <dbReference type="Pfam" id="PF04738"/>
    </source>
</evidence>